<evidence type="ECO:0000313" key="2">
    <source>
        <dbReference type="Proteomes" id="UP000034883"/>
    </source>
</evidence>
<evidence type="ECO:0000313" key="1">
    <source>
        <dbReference type="EMBL" id="AKF08504.1"/>
    </source>
</evidence>
<protein>
    <submittedName>
        <fullName evidence="1">Uncharacterized protein</fullName>
    </submittedName>
</protein>
<keyword evidence="2" id="KW-1185">Reference proteome</keyword>
<dbReference type="KEGG" id="samy:DB32_005653"/>
<dbReference type="AlphaFoldDB" id="A0A0F6SGD5"/>
<dbReference type="Proteomes" id="UP000034883">
    <property type="component" value="Chromosome"/>
</dbReference>
<accession>A0A0F6SGD5</accession>
<reference evidence="1 2" key="1">
    <citation type="submission" date="2015-03" db="EMBL/GenBank/DDBJ databases">
        <title>Genome assembly of Sandaracinus amylolyticus DSM 53668.</title>
        <authorList>
            <person name="Sharma G."/>
            <person name="Subramanian S."/>
        </authorList>
    </citation>
    <scope>NUCLEOTIDE SEQUENCE [LARGE SCALE GENOMIC DNA]</scope>
    <source>
        <strain evidence="1 2">DSM 53668</strain>
    </source>
</reference>
<organism evidence="1 2">
    <name type="scientific">Sandaracinus amylolyticus</name>
    <dbReference type="NCBI Taxonomy" id="927083"/>
    <lineage>
        <taxon>Bacteria</taxon>
        <taxon>Pseudomonadati</taxon>
        <taxon>Myxococcota</taxon>
        <taxon>Polyangia</taxon>
        <taxon>Polyangiales</taxon>
        <taxon>Sandaracinaceae</taxon>
        <taxon>Sandaracinus</taxon>
    </lineage>
</organism>
<dbReference type="EMBL" id="CP011125">
    <property type="protein sequence ID" value="AKF08504.1"/>
    <property type="molecule type" value="Genomic_DNA"/>
</dbReference>
<name>A0A0F6SGD5_9BACT</name>
<proteinExistence type="predicted"/>
<dbReference type="STRING" id="927083.DB32_005653"/>
<sequence length="129" mass="13377">MAIVMGVAGCGGDDEEARDRSRGGAYDACDIEADECPLDVDGCAGVIVDYVDYRTAERGVCTSVCESDAECPADPGGLGGACIDFGGTALCYERCDADEDCAPDWGCTDRLPAPGGGEMFFEPVCLPVR</sequence>
<gene>
    <name evidence="1" type="ORF">DB32_005653</name>
</gene>